<organism evidence="1 2">
    <name type="scientific">Dietzia kunjamensis subsp. schimae</name>
    <dbReference type="NCBI Taxonomy" id="498198"/>
    <lineage>
        <taxon>Bacteria</taxon>
        <taxon>Bacillati</taxon>
        <taxon>Actinomycetota</taxon>
        <taxon>Actinomycetes</taxon>
        <taxon>Mycobacteriales</taxon>
        <taxon>Dietziaceae</taxon>
        <taxon>Dietzia</taxon>
    </lineage>
</organism>
<keyword evidence="2" id="KW-1185">Reference proteome</keyword>
<name>A0ABY1N5K6_9ACTN</name>
<proteinExistence type="predicted"/>
<evidence type="ECO:0000313" key="1">
    <source>
        <dbReference type="EMBL" id="SMO92216.1"/>
    </source>
</evidence>
<evidence type="ECO:0000313" key="2">
    <source>
        <dbReference type="Proteomes" id="UP000315460"/>
    </source>
</evidence>
<gene>
    <name evidence="1" type="ORF">SAMN06265174_11437</name>
</gene>
<accession>A0ABY1N5K6</accession>
<dbReference type="Proteomes" id="UP000315460">
    <property type="component" value="Unassembled WGS sequence"/>
</dbReference>
<sequence length="52" mass="5015">MGSIDTFFSGLASGSSNVSTGSQVVDGAGDLAASVLGFFDGIVETVTDALGS</sequence>
<reference evidence="1 2" key="1">
    <citation type="submission" date="2017-05" db="EMBL/GenBank/DDBJ databases">
        <authorList>
            <person name="Varghese N."/>
            <person name="Submissions S."/>
        </authorList>
    </citation>
    <scope>NUCLEOTIDE SEQUENCE [LARGE SCALE GENOMIC DNA]</scope>
    <source>
        <strain evidence="1 2">DSM 45139</strain>
    </source>
</reference>
<dbReference type="RefSeq" id="WP_167457788.1">
    <property type="nucleotide sequence ID" value="NZ_BAAAQH010000012.1"/>
</dbReference>
<dbReference type="EMBL" id="FXTG01000014">
    <property type="protein sequence ID" value="SMO92216.1"/>
    <property type="molecule type" value="Genomic_DNA"/>
</dbReference>
<protein>
    <submittedName>
        <fullName evidence="1">Uncharacterized protein</fullName>
    </submittedName>
</protein>
<comment type="caution">
    <text evidence="1">The sequence shown here is derived from an EMBL/GenBank/DDBJ whole genome shotgun (WGS) entry which is preliminary data.</text>
</comment>